<evidence type="ECO:0000313" key="3">
    <source>
        <dbReference type="Proteomes" id="UP000034883"/>
    </source>
</evidence>
<dbReference type="GO" id="GO:0016491">
    <property type="term" value="F:oxidoreductase activity"/>
    <property type="evidence" value="ECO:0007669"/>
    <property type="project" value="InterPro"/>
</dbReference>
<dbReference type="AlphaFoldDB" id="A0A0F6W2M5"/>
<protein>
    <recommendedName>
        <fullName evidence="1">ER-bound oxygenase mpaB/mpaB'/Rubber oxygenase catalytic domain-containing protein</fullName>
    </recommendedName>
</protein>
<organism evidence="2 3">
    <name type="scientific">Sandaracinus amylolyticus</name>
    <dbReference type="NCBI Taxonomy" id="927083"/>
    <lineage>
        <taxon>Bacteria</taxon>
        <taxon>Pseudomonadati</taxon>
        <taxon>Myxococcota</taxon>
        <taxon>Polyangia</taxon>
        <taxon>Polyangiales</taxon>
        <taxon>Sandaracinaceae</taxon>
        <taxon>Sandaracinus</taxon>
    </lineage>
</organism>
<name>A0A0F6W2M5_9BACT</name>
<dbReference type="Proteomes" id="UP000034883">
    <property type="component" value="Chromosome"/>
</dbReference>
<dbReference type="InterPro" id="IPR037473">
    <property type="entry name" value="Lcp-like"/>
</dbReference>
<sequence>MQLVPLVPEELPSRVRNLEEMRRIHGAYADLFVRCFMIGDPLADAAVDALEALPRAEGRRVLDDAIERGDYGTAPAAVRALFEHLDAPPAWVDEHELALGARTYQRTGLCGPMVLSAFSLMRGYHSAAAVKPLAFTGRLDQMARRRLAETGRFLFEVSQVGGLQRGRDGWKTSVRVRMVHAHVRRMLARSDRWDARAWGVPINQADMAATSLSFSVSVLYATRIMGFRYTTEEADSFIRLWRYVGWLSGVDAALLPSSEREAMDVAHMIDDMQPGPDADSLALARALREVTGSRKDRPIDQLISPILLRWHDAITRATAGDEKADDLGVPDGWFRYLVPGGRLIIEPIERAREAIPGATRLLSWVGNRSHAFAVRKELGGREPTFAPPRTIPFADRFPILARATAASSG</sequence>
<keyword evidence="3" id="KW-1185">Reference proteome</keyword>
<reference evidence="2 3" key="1">
    <citation type="submission" date="2015-03" db="EMBL/GenBank/DDBJ databases">
        <title>Genome assembly of Sandaracinus amylolyticus DSM 53668.</title>
        <authorList>
            <person name="Sharma G."/>
            <person name="Subramanian S."/>
        </authorList>
    </citation>
    <scope>NUCLEOTIDE SEQUENCE [LARGE SCALE GENOMIC DNA]</scope>
    <source>
        <strain evidence="2 3">DSM 53668</strain>
    </source>
</reference>
<evidence type="ECO:0000313" key="2">
    <source>
        <dbReference type="EMBL" id="AKF05690.1"/>
    </source>
</evidence>
<dbReference type="PANTHER" id="PTHR37539">
    <property type="entry name" value="SECRETED PROTEIN-RELATED"/>
    <property type="match status" value="1"/>
</dbReference>
<feature type="domain" description="ER-bound oxygenase mpaB/mpaB'/Rubber oxygenase catalytic" evidence="1">
    <location>
        <begin position="118"/>
        <end position="333"/>
    </location>
</feature>
<evidence type="ECO:0000259" key="1">
    <source>
        <dbReference type="Pfam" id="PF09995"/>
    </source>
</evidence>
<proteinExistence type="predicted"/>
<dbReference type="KEGG" id="samy:DB32_002839"/>
<dbReference type="InterPro" id="IPR018713">
    <property type="entry name" value="MPAB/Lcp_cat_dom"/>
</dbReference>
<dbReference type="EMBL" id="CP011125">
    <property type="protein sequence ID" value="AKF05690.1"/>
    <property type="molecule type" value="Genomic_DNA"/>
</dbReference>
<gene>
    <name evidence="2" type="ORF">DB32_002839</name>
</gene>
<dbReference type="Pfam" id="PF09995">
    <property type="entry name" value="MPAB_Lcp_cat"/>
    <property type="match status" value="1"/>
</dbReference>
<accession>A0A0F6W2M5</accession>
<dbReference type="RefSeq" id="WP_240481352.1">
    <property type="nucleotide sequence ID" value="NZ_CP011125.1"/>
</dbReference>
<dbReference type="STRING" id="927083.DB32_002839"/>
<dbReference type="PANTHER" id="PTHR37539:SF1">
    <property type="entry name" value="ER-BOUND OXYGENASE MPAB_MPAB'_RUBBER OXYGENASE CATALYTIC DOMAIN-CONTAINING PROTEIN"/>
    <property type="match status" value="1"/>
</dbReference>